<organism evidence="6 7">
    <name type="scientific">Streptomyces humidus</name>
    <dbReference type="NCBI Taxonomy" id="52259"/>
    <lineage>
        <taxon>Bacteria</taxon>
        <taxon>Bacillati</taxon>
        <taxon>Actinomycetota</taxon>
        <taxon>Actinomycetes</taxon>
        <taxon>Kitasatosporales</taxon>
        <taxon>Streptomycetaceae</taxon>
        <taxon>Streptomyces</taxon>
    </lineage>
</organism>
<evidence type="ECO:0000313" key="7">
    <source>
        <dbReference type="Proteomes" id="UP000606194"/>
    </source>
</evidence>
<dbReference type="InterPro" id="IPR001647">
    <property type="entry name" value="HTH_TetR"/>
</dbReference>
<name>A0A918FZY1_9ACTN</name>
<evidence type="ECO:0000256" key="2">
    <source>
        <dbReference type="ARBA" id="ARBA00023125"/>
    </source>
</evidence>
<sequence>MSRTDKITNSTRQRILAEAALLFRRHGYRGTSTRQIAEAVGIKQPSLFHHFPNKQAILEELLAISLDDSLARAQRAASASGPVARRLYDYVLWDLATLHRLPFALSGIYAHDVLQDPALAPWSTKLEALYANLRSLIDQGVRSGEFRPMSPGLGQAMVAGVTLSHIDYAAEHTGGDPDELALAGAAFILGGLLRDPESLDRLVKSHDRPSS</sequence>
<evidence type="ECO:0000259" key="5">
    <source>
        <dbReference type="PROSITE" id="PS50977"/>
    </source>
</evidence>
<gene>
    <name evidence="6" type="ORF">GCM10010269_52710</name>
</gene>
<dbReference type="GO" id="GO:0000976">
    <property type="term" value="F:transcription cis-regulatory region binding"/>
    <property type="evidence" value="ECO:0007669"/>
    <property type="project" value="TreeGrafter"/>
</dbReference>
<keyword evidence="3" id="KW-0804">Transcription</keyword>
<proteinExistence type="predicted"/>
<dbReference type="SUPFAM" id="SSF46689">
    <property type="entry name" value="Homeodomain-like"/>
    <property type="match status" value="1"/>
</dbReference>
<dbReference type="SUPFAM" id="SSF48498">
    <property type="entry name" value="Tetracyclin repressor-like, C-terminal domain"/>
    <property type="match status" value="1"/>
</dbReference>
<reference evidence="6" key="2">
    <citation type="submission" date="2020-09" db="EMBL/GenBank/DDBJ databases">
        <authorList>
            <person name="Sun Q."/>
            <person name="Ohkuma M."/>
        </authorList>
    </citation>
    <scope>NUCLEOTIDE SEQUENCE</scope>
    <source>
        <strain evidence="6">JCM 4386</strain>
    </source>
</reference>
<dbReference type="InterPro" id="IPR009057">
    <property type="entry name" value="Homeodomain-like_sf"/>
</dbReference>
<reference evidence="6" key="1">
    <citation type="journal article" date="2014" name="Int. J. Syst. Evol. Microbiol.">
        <title>Complete genome sequence of Corynebacterium casei LMG S-19264T (=DSM 44701T), isolated from a smear-ripened cheese.</title>
        <authorList>
            <consortium name="US DOE Joint Genome Institute (JGI-PGF)"/>
            <person name="Walter F."/>
            <person name="Albersmeier A."/>
            <person name="Kalinowski J."/>
            <person name="Ruckert C."/>
        </authorList>
    </citation>
    <scope>NUCLEOTIDE SEQUENCE</scope>
    <source>
        <strain evidence="6">JCM 4386</strain>
    </source>
</reference>
<evidence type="ECO:0000313" key="6">
    <source>
        <dbReference type="EMBL" id="GGS07112.1"/>
    </source>
</evidence>
<dbReference type="Gene3D" id="1.10.357.10">
    <property type="entry name" value="Tetracycline Repressor, domain 2"/>
    <property type="match status" value="1"/>
</dbReference>
<comment type="caution">
    <text evidence="6">The sequence shown here is derived from an EMBL/GenBank/DDBJ whole genome shotgun (WGS) entry which is preliminary data.</text>
</comment>
<dbReference type="InterPro" id="IPR036271">
    <property type="entry name" value="Tet_transcr_reg_TetR-rel_C_sf"/>
</dbReference>
<dbReference type="PANTHER" id="PTHR30055">
    <property type="entry name" value="HTH-TYPE TRANSCRIPTIONAL REGULATOR RUTR"/>
    <property type="match status" value="1"/>
</dbReference>
<dbReference type="Proteomes" id="UP000606194">
    <property type="component" value="Unassembled WGS sequence"/>
</dbReference>
<evidence type="ECO:0000256" key="4">
    <source>
        <dbReference type="PROSITE-ProRule" id="PRU00335"/>
    </source>
</evidence>
<dbReference type="RefSeq" id="WP_190151791.1">
    <property type="nucleotide sequence ID" value="NZ_BMTL01000023.1"/>
</dbReference>
<evidence type="ECO:0000256" key="1">
    <source>
        <dbReference type="ARBA" id="ARBA00023015"/>
    </source>
</evidence>
<dbReference type="AlphaFoldDB" id="A0A918FZY1"/>
<dbReference type="PANTHER" id="PTHR30055:SF234">
    <property type="entry name" value="HTH-TYPE TRANSCRIPTIONAL REGULATOR BETI"/>
    <property type="match status" value="1"/>
</dbReference>
<feature type="domain" description="HTH tetR-type" evidence="5">
    <location>
        <begin position="9"/>
        <end position="69"/>
    </location>
</feature>
<keyword evidence="2 4" id="KW-0238">DNA-binding</keyword>
<dbReference type="InterPro" id="IPR050109">
    <property type="entry name" value="HTH-type_TetR-like_transc_reg"/>
</dbReference>
<feature type="DNA-binding region" description="H-T-H motif" evidence="4">
    <location>
        <begin position="32"/>
        <end position="51"/>
    </location>
</feature>
<evidence type="ECO:0000256" key="3">
    <source>
        <dbReference type="ARBA" id="ARBA00023163"/>
    </source>
</evidence>
<dbReference type="Pfam" id="PF00440">
    <property type="entry name" value="TetR_N"/>
    <property type="match status" value="1"/>
</dbReference>
<keyword evidence="1" id="KW-0805">Transcription regulation</keyword>
<dbReference type="EMBL" id="BMTL01000023">
    <property type="protein sequence ID" value="GGS07112.1"/>
    <property type="molecule type" value="Genomic_DNA"/>
</dbReference>
<dbReference type="Gene3D" id="1.10.10.60">
    <property type="entry name" value="Homeodomain-like"/>
    <property type="match status" value="1"/>
</dbReference>
<protein>
    <submittedName>
        <fullName evidence="6">TetR family transcriptional regulator</fullName>
    </submittedName>
</protein>
<dbReference type="PRINTS" id="PR00455">
    <property type="entry name" value="HTHTETR"/>
</dbReference>
<keyword evidence="7" id="KW-1185">Reference proteome</keyword>
<dbReference type="GO" id="GO:0003700">
    <property type="term" value="F:DNA-binding transcription factor activity"/>
    <property type="evidence" value="ECO:0007669"/>
    <property type="project" value="TreeGrafter"/>
</dbReference>
<dbReference type="PROSITE" id="PS50977">
    <property type="entry name" value="HTH_TETR_2"/>
    <property type="match status" value="1"/>
</dbReference>
<accession>A0A918FZY1</accession>